<dbReference type="Gene3D" id="3.30.460.10">
    <property type="entry name" value="Beta Polymerase, domain 2"/>
    <property type="match status" value="1"/>
</dbReference>
<sequence length="712" mass="80127">MGITGYDRLIAAVREYLDEDKVDWVVRAFIKARDSHDGQYRRSGEPYITHPVAVATILADMRLDHQSLMAALMHDVIEDTPVTWDELASEFGETVANLVDGVSKLTQIEFRTRAEAQAENFQKMTLAMARDIRVMLVKLADRLHNMRTLGPLSIEKRTRIATETLDIYAPIANRLGINTIRVELEDLGFAALHPMRAKYIRKAVDKLRGNHREIISEIRSRLDNCLKDRGLPGKIVGREKHLNSIYQKMKSKRKSFHEIMDVYAFRIITESEDDCYRILGAVHSLYKPLPGRFKDYIAMPKANGYQSLHTTLFGMHVNIEIQIRTQEMEEIANNGIASHWLYKTADSDAISANFTRVDRWVKGLMQMREHAGDSLEFIEHVKIDLFPDEIYVFTPKGKIMELPAGATPVDFAYAIHTDIGNACVACRINKHLGSLSAPLSSGQTVEIITAPTAKPSPSWLNFVVTGKAKSGIRHYLKHQRQAEAHDLGKALIKRSLKSFNKKLSEISEVQKQRVVEHNQVDNFDALLEEIGMGNRMAYIIGRQLVQEDSHVPEQEVELTRDDSPKSTLTIKGTEGLMVNFAHCCKPIPGDPIVGVMDSGSGMIIHSDSCSKVEQHLAGDNPSIHLSWAKDITDEFTVQLRVELERQRGIIAEIAAAITVADGNIEHISVIEQNAKLSIISLVIHVSGRKHLARVMKRIRNVRAVTNITRVRA</sequence>
<dbReference type="PANTHER" id="PTHR21262:SF36">
    <property type="entry name" value="BIFUNCTIONAL (P)PPGPP SYNTHASE_HYDROLASE SPOT"/>
    <property type="match status" value="1"/>
</dbReference>
<evidence type="ECO:0000313" key="10">
    <source>
        <dbReference type="Proteomes" id="UP000196027"/>
    </source>
</evidence>
<evidence type="ECO:0000256" key="3">
    <source>
        <dbReference type="ARBA" id="ARBA00024387"/>
    </source>
</evidence>
<dbReference type="PROSITE" id="PS51831">
    <property type="entry name" value="HD"/>
    <property type="match status" value="1"/>
</dbReference>
<dbReference type="Gene3D" id="3.30.70.260">
    <property type="match status" value="1"/>
</dbReference>
<dbReference type="SUPFAM" id="SSF55021">
    <property type="entry name" value="ACT-like"/>
    <property type="match status" value="1"/>
</dbReference>
<dbReference type="Pfam" id="PF13291">
    <property type="entry name" value="ACT_4"/>
    <property type="match status" value="1"/>
</dbReference>
<dbReference type="GO" id="GO:0015970">
    <property type="term" value="P:guanosine tetraphosphate biosynthetic process"/>
    <property type="evidence" value="ECO:0007669"/>
    <property type="project" value="UniProtKB-UniPathway"/>
</dbReference>
<dbReference type="UniPathway" id="UPA00908">
    <property type="reaction ID" value="UER00886"/>
</dbReference>
<dbReference type="InterPro" id="IPR004095">
    <property type="entry name" value="TGS"/>
</dbReference>
<dbReference type="AlphaFoldDB" id="A0A1Y0I5B7"/>
<dbReference type="Pfam" id="PF04607">
    <property type="entry name" value="RelA_SpoT"/>
    <property type="match status" value="1"/>
</dbReference>
<dbReference type="Pfam" id="PF13328">
    <property type="entry name" value="HD_4"/>
    <property type="match status" value="1"/>
</dbReference>
<evidence type="ECO:0000256" key="5">
    <source>
        <dbReference type="RuleBase" id="RU003847"/>
    </source>
</evidence>
<dbReference type="Gene3D" id="1.10.3210.10">
    <property type="entry name" value="Hypothetical protein af1432"/>
    <property type="match status" value="1"/>
</dbReference>
<dbReference type="InterPro" id="IPR045600">
    <property type="entry name" value="RelA/SpoT_AH_RIS"/>
</dbReference>
<protein>
    <recommendedName>
        <fullName evidence="3">guanosine-3',5'-bis(diphosphate) 3'-diphosphatase</fullName>
        <ecNumber evidence="3">3.1.7.2</ecNumber>
    </recommendedName>
</protein>
<dbReference type="Pfam" id="PF19296">
    <property type="entry name" value="RelA_AH_RIS"/>
    <property type="match status" value="1"/>
</dbReference>
<feature type="domain" description="HD" evidence="7">
    <location>
        <begin position="47"/>
        <end position="146"/>
    </location>
</feature>
<dbReference type="FunFam" id="3.30.460.10:FF:000001">
    <property type="entry name" value="GTP pyrophosphokinase RelA"/>
    <property type="match status" value="1"/>
</dbReference>
<dbReference type="CDD" id="cd01668">
    <property type="entry name" value="TGS_RSH"/>
    <property type="match status" value="1"/>
</dbReference>
<dbReference type="InterPro" id="IPR003607">
    <property type="entry name" value="HD/PDEase_dom"/>
</dbReference>
<dbReference type="EMBL" id="CP021425">
    <property type="protein sequence ID" value="ARU55440.1"/>
    <property type="molecule type" value="Genomic_DNA"/>
</dbReference>
<dbReference type="InterPro" id="IPR012676">
    <property type="entry name" value="TGS-like"/>
</dbReference>
<dbReference type="InterPro" id="IPR033655">
    <property type="entry name" value="TGS_RelA/SpoT"/>
</dbReference>
<dbReference type="KEGG" id="ome:OLMES_1363"/>
<dbReference type="InterPro" id="IPR043519">
    <property type="entry name" value="NT_sf"/>
</dbReference>
<comment type="pathway">
    <text evidence="2">Purine metabolism; ppGpp biosynthesis; ppGpp from GDP: step 1/1.</text>
</comment>
<dbReference type="GO" id="GO:0008728">
    <property type="term" value="F:GTP diphosphokinase activity"/>
    <property type="evidence" value="ECO:0007669"/>
    <property type="project" value="TreeGrafter"/>
</dbReference>
<accession>A0A1Y0I5B7</accession>
<dbReference type="FunFam" id="1.10.3210.10:FF:000001">
    <property type="entry name" value="GTP pyrophosphokinase RelA"/>
    <property type="match status" value="1"/>
</dbReference>
<comment type="catalytic activity">
    <reaction evidence="4">
        <text>guanosine 3',5'-bis(diphosphate) + H2O = GDP + diphosphate + H(+)</text>
        <dbReference type="Rhea" id="RHEA:14253"/>
        <dbReference type="ChEBI" id="CHEBI:15377"/>
        <dbReference type="ChEBI" id="CHEBI:15378"/>
        <dbReference type="ChEBI" id="CHEBI:33019"/>
        <dbReference type="ChEBI" id="CHEBI:58189"/>
        <dbReference type="ChEBI" id="CHEBI:77828"/>
        <dbReference type="EC" id="3.1.7.2"/>
    </reaction>
</comment>
<evidence type="ECO:0000259" key="8">
    <source>
        <dbReference type="PROSITE" id="PS51880"/>
    </source>
</evidence>
<dbReference type="Proteomes" id="UP000196027">
    <property type="component" value="Chromosome"/>
</dbReference>
<dbReference type="SUPFAM" id="SSF81271">
    <property type="entry name" value="TGS-like"/>
    <property type="match status" value="1"/>
</dbReference>
<evidence type="ECO:0000259" key="7">
    <source>
        <dbReference type="PROSITE" id="PS51831"/>
    </source>
</evidence>
<dbReference type="SMART" id="SM00471">
    <property type="entry name" value="HDc"/>
    <property type="match status" value="1"/>
</dbReference>
<dbReference type="OrthoDB" id="9805041at2"/>
<dbReference type="PROSITE" id="PS51880">
    <property type="entry name" value="TGS"/>
    <property type="match status" value="1"/>
</dbReference>
<reference evidence="9 10" key="1">
    <citation type="submission" date="2017-05" db="EMBL/GenBank/DDBJ databases">
        <title>Genomic insights into alkan degradation activity of Oleiphilus messinensis.</title>
        <authorList>
            <person name="Kozyavkin S.A."/>
            <person name="Slesarev A.I."/>
            <person name="Golyshin P.N."/>
            <person name="Korzhenkov A."/>
            <person name="Golyshina O.N."/>
            <person name="Toshchakov S.V."/>
        </authorList>
    </citation>
    <scope>NUCLEOTIDE SEQUENCE [LARGE SCALE GENOMIC DNA]</scope>
    <source>
        <strain evidence="9 10">ME102</strain>
    </source>
</reference>
<evidence type="ECO:0000259" key="6">
    <source>
        <dbReference type="PROSITE" id="PS51671"/>
    </source>
</evidence>
<feature type="domain" description="TGS" evidence="8">
    <location>
        <begin position="388"/>
        <end position="449"/>
    </location>
</feature>
<dbReference type="Pfam" id="PF02824">
    <property type="entry name" value="TGS"/>
    <property type="match status" value="1"/>
</dbReference>
<proteinExistence type="inferred from homology"/>
<dbReference type="PROSITE" id="PS51671">
    <property type="entry name" value="ACT"/>
    <property type="match status" value="1"/>
</dbReference>
<evidence type="ECO:0000256" key="1">
    <source>
        <dbReference type="ARBA" id="ARBA00022801"/>
    </source>
</evidence>
<evidence type="ECO:0000256" key="2">
    <source>
        <dbReference type="ARBA" id="ARBA00024329"/>
    </source>
</evidence>
<dbReference type="InterPro" id="IPR007685">
    <property type="entry name" value="RelA_SpoT"/>
</dbReference>
<organism evidence="9 10">
    <name type="scientific">Oleiphilus messinensis</name>
    <dbReference type="NCBI Taxonomy" id="141451"/>
    <lineage>
        <taxon>Bacteria</taxon>
        <taxon>Pseudomonadati</taxon>
        <taxon>Pseudomonadota</taxon>
        <taxon>Gammaproteobacteria</taxon>
        <taxon>Oceanospirillales</taxon>
        <taxon>Oleiphilaceae</taxon>
        <taxon>Oleiphilus</taxon>
    </lineage>
</organism>
<dbReference type="NCBIfam" id="TIGR00691">
    <property type="entry name" value="spoT_relA"/>
    <property type="match status" value="1"/>
</dbReference>
<dbReference type="GO" id="GO:0008893">
    <property type="term" value="F:guanosine-3',5'-bis(diphosphate) 3'-diphosphatase activity"/>
    <property type="evidence" value="ECO:0007669"/>
    <property type="project" value="UniProtKB-EC"/>
</dbReference>
<comment type="similarity">
    <text evidence="5">Belongs to the relA/spoT family.</text>
</comment>
<dbReference type="GO" id="GO:0015949">
    <property type="term" value="P:nucleobase-containing small molecule interconversion"/>
    <property type="evidence" value="ECO:0007669"/>
    <property type="project" value="UniProtKB-ARBA"/>
</dbReference>
<dbReference type="CDD" id="cd05399">
    <property type="entry name" value="NT_Rel-Spo_like"/>
    <property type="match status" value="1"/>
</dbReference>
<dbReference type="EC" id="3.1.7.2" evidence="3"/>
<dbReference type="InterPro" id="IPR045865">
    <property type="entry name" value="ACT-like_dom_sf"/>
</dbReference>
<dbReference type="PANTHER" id="PTHR21262">
    <property type="entry name" value="GUANOSINE-3',5'-BIS DIPHOSPHATE 3'-PYROPHOSPHOHYDROLASE"/>
    <property type="match status" value="1"/>
</dbReference>
<dbReference type="FunFam" id="3.10.20.30:FF:000002">
    <property type="entry name" value="GTP pyrophosphokinase (RelA/SpoT)"/>
    <property type="match status" value="1"/>
</dbReference>
<name>A0A1Y0I5B7_9GAMM</name>
<dbReference type="GO" id="GO:0005886">
    <property type="term" value="C:plasma membrane"/>
    <property type="evidence" value="ECO:0007669"/>
    <property type="project" value="TreeGrafter"/>
</dbReference>
<comment type="function">
    <text evidence="5">In eubacteria ppGpp (guanosine 3'-diphosphate 5'-diphosphate) is a mediator of the stringent response that coordinates a variety of cellular activities in response to changes in nutritional abundance.</text>
</comment>
<dbReference type="InterPro" id="IPR004811">
    <property type="entry name" value="RelA/Spo_fam"/>
</dbReference>
<keyword evidence="1" id="KW-0378">Hydrolase</keyword>
<dbReference type="InterPro" id="IPR006674">
    <property type="entry name" value="HD_domain"/>
</dbReference>
<dbReference type="InterPro" id="IPR012675">
    <property type="entry name" value="Beta-grasp_dom_sf"/>
</dbReference>
<gene>
    <name evidence="9" type="ORF">OLMES_1363</name>
</gene>
<feature type="domain" description="ACT" evidence="6">
    <location>
        <begin position="638"/>
        <end position="712"/>
    </location>
</feature>
<evidence type="ECO:0000313" key="9">
    <source>
        <dbReference type="EMBL" id="ARU55440.1"/>
    </source>
</evidence>
<dbReference type="Gene3D" id="3.10.20.30">
    <property type="match status" value="1"/>
</dbReference>
<keyword evidence="10" id="KW-1185">Reference proteome</keyword>
<dbReference type="SUPFAM" id="SSF81301">
    <property type="entry name" value="Nucleotidyltransferase"/>
    <property type="match status" value="1"/>
</dbReference>
<dbReference type="CDD" id="cd00077">
    <property type="entry name" value="HDc"/>
    <property type="match status" value="1"/>
</dbReference>
<dbReference type="SMART" id="SM00954">
    <property type="entry name" value="RelA_SpoT"/>
    <property type="match status" value="1"/>
</dbReference>
<dbReference type="GO" id="GO:0042594">
    <property type="term" value="P:response to starvation"/>
    <property type="evidence" value="ECO:0007669"/>
    <property type="project" value="TreeGrafter"/>
</dbReference>
<dbReference type="SUPFAM" id="SSF109604">
    <property type="entry name" value="HD-domain/PDEase-like"/>
    <property type="match status" value="1"/>
</dbReference>
<dbReference type="InterPro" id="IPR002912">
    <property type="entry name" value="ACT_dom"/>
</dbReference>
<evidence type="ECO:0000256" key="4">
    <source>
        <dbReference type="ARBA" id="ARBA00047968"/>
    </source>
</evidence>